<keyword evidence="2 9" id="KW-0812">Transmembrane</keyword>
<sequence>MCTAHWLVTDLLIYCSSSLEVLLERLKPFTHYELAVRSNGVDTAGPFSGTVEESTLPDRPSTPPEELQLSAIDSSSVLVSWRPPLEPNGVIISYRILYTVNLSEPEQQWRNLSEDGGIFSTEVRGLSRGTRYFFKVGSSTKVGPGPFTPVMDVQTPLRMYELDIHAVTGIIVGVCLGLICILLCMCFSFRNSKSSGSRGSWCLSPAVYGREAGYTLDRVHTQTTMHTLFHTSKCNLERPVNLTVMSLDCGRKPEYPVRTHTCKLHAERPPARSRTQDLLACLNV</sequence>
<dbReference type="EMBL" id="JAHRIP010031390">
    <property type="protein sequence ID" value="MEQ2292985.1"/>
    <property type="molecule type" value="Genomic_DNA"/>
</dbReference>
<evidence type="ECO:0000256" key="7">
    <source>
        <dbReference type="ARBA" id="ARBA00023170"/>
    </source>
</evidence>
<keyword evidence="10" id="KW-0732">Signal</keyword>
<accession>A0ABV0YHR7</accession>
<proteinExistence type="predicted"/>
<feature type="region of interest" description="Disordered" evidence="8">
    <location>
        <begin position="45"/>
        <end position="65"/>
    </location>
</feature>
<keyword evidence="6 9" id="KW-0472">Membrane</keyword>
<feature type="transmembrane region" description="Helical" evidence="9">
    <location>
        <begin position="164"/>
        <end position="189"/>
    </location>
</feature>
<keyword evidence="3" id="KW-0547">Nucleotide-binding</keyword>
<organism evidence="12 13">
    <name type="scientific">Ameca splendens</name>
    <dbReference type="NCBI Taxonomy" id="208324"/>
    <lineage>
        <taxon>Eukaryota</taxon>
        <taxon>Metazoa</taxon>
        <taxon>Chordata</taxon>
        <taxon>Craniata</taxon>
        <taxon>Vertebrata</taxon>
        <taxon>Euteleostomi</taxon>
        <taxon>Actinopterygii</taxon>
        <taxon>Neopterygii</taxon>
        <taxon>Teleostei</taxon>
        <taxon>Neoteleostei</taxon>
        <taxon>Acanthomorphata</taxon>
        <taxon>Ovalentaria</taxon>
        <taxon>Atherinomorphae</taxon>
        <taxon>Cyprinodontiformes</taxon>
        <taxon>Goodeidae</taxon>
        <taxon>Ameca</taxon>
    </lineage>
</organism>
<dbReference type="Pfam" id="PF00041">
    <property type="entry name" value="fn3"/>
    <property type="match status" value="1"/>
</dbReference>
<keyword evidence="5 9" id="KW-1133">Transmembrane helix</keyword>
<dbReference type="CDD" id="cd00063">
    <property type="entry name" value="FN3"/>
    <property type="match status" value="1"/>
</dbReference>
<evidence type="ECO:0000256" key="2">
    <source>
        <dbReference type="ARBA" id="ARBA00022692"/>
    </source>
</evidence>
<dbReference type="Gene3D" id="2.60.40.10">
    <property type="entry name" value="Immunoglobulins"/>
    <property type="match status" value="1"/>
</dbReference>
<reference evidence="12 13" key="1">
    <citation type="submission" date="2021-06" db="EMBL/GenBank/DDBJ databases">
        <authorList>
            <person name="Palmer J.M."/>
        </authorList>
    </citation>
    <scope>NUCLEOTIDE SEQUENCE [LARGE SCALE GENOMIC DNA]</scope>
    <source>
        <strain evidence="12 13">AS_MEX2019</strain>
        <tissue evidence="12">Muscle</tissue>
    </source>
</reference>
<evidence type="ECO:0000256" key="5">
    <source>
        <dbReference type="ARBA" id="ARBA00022989"/>
    </source>
</evidence>
<dbReference type="PANTHER" id="PTHR46877:SF14">
    <property type="entry name" value="RECEPTOR PROTEIN-TYROSINE KINASE"/>
    <property type="match status" value="1"/>
</dbReference>
<evidence type="ECO:0000313" key="12">
    <source>
        <dbReference type="EMBL" id="MEQ2292985.1"/>
    </source>
</evidence>
<comment type="subcellular location">
    <subcellularLocation>
        <location evidence="1">Membrane</location>
        <topology evidence="1">Single-pass membrane protein</topology>
    </subcellularLocation>
</comment>
<protein>
    <recommendedName>
        <fullName evidence="11">Fibronectin type-III domain-containing protein</fullName>
    </recommendedName>
</protein>
<comment type="caution">
    <text evidence="12">The sequence shown here is derived from an EMBL/GenBank/DDBJ whole genome shotgun (WGS) entry which is preliminary data.</text>
</comment>
<evidence type="ECO:0000256" key="1">
    <source>
        <dbReference type="ARBA" id="ARBA00004167"/>
    </source>
</evidence>
<evidence type="ECO:0000256" key="8">
    <source>
        <dbReference type="SAM" id="MobiDB-lite"/>
    </source>
</evidence>
<dbReference type="SUPFAM" id="SSF49265">
    <property type="entry name" value="Fibronectin type III"/>
    <property type="match status" value="1"/>
</dbReference>
<feature type="chain" id="PRO_5046396033" description="Fibronectin type-III domain-containing protein" evidence="10">
    <location>
        <begin position="19"/>
        <end position="284"/>
    </location>
</feature>
<keyword evidence="13" id="KW-1185">Reference proteome</keyword>
<evidence type="ECO:0000256" key="4">
    <source>
        <dbReference type="ARBA" id="ARBA00022840"/>
    </source>
</evidence>
<evidence type="ECO:0000256" key="3">
    <source>
        <dbReference type="ARBA" id="ARBA00022741"/>
    </source>
</evidence>
<evidence type="ECO:0000313" key="13">
    <source>
        <dbReference type="Proteomes" id="UP001469553"/>
    </source>
</evidence>
<dbReference type="InterPro" id="IPR013783">
    <property type="entry name" value="Ig-like_fold"/>
</dbReference>
<dbReference type="SMART" id="SM00060">
    <property type="entry name" value="FN3"/>
    <property type="match status" value="1"/>
</dbReference>
<evidence type="ECO:0000256" key="10">
    <source>
        <dbReference type="SAM" id="SignalP"/>
    </source>
</evidence>
<dbReference type="Proteomes" id="UP001469553">
    <property type="component" value="Unassembled WGS sequence"/>
</dbReference>
<keyword evidence="4" id="KW-0067">ATP-binding</keyword>
<feature type="domain" description="Fibronectin type-III" evidence="11">
    <location>
        <begin position="63"/>
        <end position="158"/>
    </location>
</feature>
<dbReference type="InterPro" id="IPR003961">
    <property type="entry name" value="FN3_dom"/>
</dbReference>
<gene>
    <name evidence="12" type="ORF">AMECASPLE_028631</name>
</gene>
<keyword evidence="7" id="KW-0675">Receptor</keyword>
<evidence type="ECO:0000256" key="9">
    <source>
        <dbReference type="SAM" id="Phobius"/>
    </source>
</evidence>
<dbReference type="PANTHER" id="PTHR46877">
    <property type="entry name" value="EPH RECEPTOR A5"/>
    <property type="match status" value="1"/>
</dbReference>
<evidence type="ECO:0000256" key="6">
    <source>
        <dbReference type="ARBA" id="ARBA00023136"/>
    </source>
</evidence>
<feature type="signal peptide" evidence="10">
    <location>
        <begin position="1"/>
        <end position="18"/>
    </location>
</feature>
<dbReference type="InterPro" id="IPR050449">
    <property type="entry name" value="Ephrin_rcpt_TKs"/>
</dbReference>
<dbReference type="InterPro" id="IPR036116">
    <property type="entry name" value="FN3_sf"/>
</dbReference>
<evidence type="ECO:0000259" key="11">
    <source>
        <dbReference type="PROSITE" id="PS50853"/>
    </source>
</evidence>
<dbReference type="PROSITE" id="PS50853">
    <property type="entry name" value="FN3"/>
    <property type="match status" value="1"/>
</dbReference>
<name>A0ABV0YHR7_9TELE</name>